<protein>
    <submittedName>
        <fullName evidence="1">CSON000802 protein</fullName>
    </submittedName>
</protein>
<reference evidence="1" key="1">
    <citation type="submission" date="2018-04" db="EMBL/GenBank/DDBJ databases">
        <authorList>
            <person name="Go L.Y."/>
            <person name="Mitchell J.A."/>
        </authorList>
    </citation>
    <scope>NUCLEOTIDE SEQUENCE</scope>
    <source>
        <tissue evidence="1">Whole organism</tissue>
    </source>
</reference>
<reference evidence="2" key="2">
    <citation type="submission" date="2018-07" db="EMBL/GenBank/DDBJ databases">
        <authorList>
            <person name="Quirk P.G."/>
            <person name="Krulwich T.A."/>
        </authorList>
    </citation>
    <scope>NUCLEOTIDE SEQUENCE</scope>
</reference>
<evidence type="ECO:0000313" key="2">
    <source>
        <dbReference type="EMBL" id="SSX29061.1"/>
    </source>
</evidence>
<dbReference type="EMBL" id="UFQS01001128">
    <property type="protein sequence ID" value="SSX09150.1"/>
    <property type="molecule type" value="Genomic_DNA"/>
</dbReference>
<evidence type="ECO:0000313" key="1">
    <source>
        <dbReference type="EMBL" id="SSX09150.1"/>
    </source>
</evidence>
<dbReference type="EMBL" id="UFQT01001128">
    <property type="protein sequence ID" value="SSX29061.1"/>
    <property type="molecule type" value="Genomic_DNA"/>
</dbReference>
<sequence>MYPCRISNSSQTKELNFGHISKILDSMRGEIRKIATYVQKYSLQKVPRDAMIHHEMHHIN</sequence>
<dbReference type="VEuPathDB" id="VectorBase:CSON000802"/>
<dbReference type="AlphaFoldDB" id="A0A336L679"/>
<organism evidence="1">
    <name type="scientific">Culicoides sonorensis</name>
    <name type="common">Biting midge</name>
    <dbReference type="NCBI Taxonomy" id="179676"/>
    <lineage>
        <taxon>Eukaryota</taxon>
        <taxon>Metazoa</taxon>
        <taxon>Ecdysozoa</taxon>
        <taxon>Arthropoda</taxon>
        <taxon>Hexapoda</taxon>
        <taxon>Insecta</taxon>
        <taxon>Pterygota</taxon>
        <taxon>Neoptera</taxon>
        <taxon>Endopterygota</taxon>
        <taxon>Diptera</taxon>
        <taxon>Nematocera</taxon>
        <taxon>Chironomoidea</taxon>
        <taxon>Ceratopogonidae</taxon>
        <taxon>Ceratopogoninae</taxon>
        <taxon>Culicoides</taxon>
        <taxon>Monoculicoides</taxon>
    </lineage>
</organism>
<proteinExistence type="predicted"/>
<gene>
    <name evidence="1" type="primary">CSON000802</name>
</gene>
<accession>A0A336L679</accession>
<name>A0A336L679_CULSO</name>